<dbReference type="InterPro" id="IPR000792">
    <property type="entry name" value="Tscrpt_reg_LuxR_C"/>
</dbReference>
<accession>A0A1I4YIS7</accession>
<dbReference type="Pfam" id="PF00196">
    <property type="entry name" value="GerE"/>
    <property type="match status" value="1"/>
</dbReference>
<dbReference type="OrthoDB" id="6191871at2"/>
<dbReference type="AlphaFoldDB" id="A0A1I4YIS7"/>
<dbReference type="Pfam" id="PF08448">
    <property type="entry name" value="PAS_4"/>
    <property type="match status" value="1"/>
</dbReference>
<dbReference type="STRING" id="53341.SAMN05421579_10239"/>
<dbReference type="SUPFAM" id="SSF46894">
    <property type="entry name" value="C-terminal effector domain of the bipartite response regulators"/>
    <property type="match status" value="1"/>
</dbReference>
<dbReference type="InterPro" id="IPR016032">
    <property type="entry name" value="Sig_transdc_resp-reg_C-effctor"/>
</dbReference>
<protein>
    <submittedName>
        <fullName evidence="3">PAS fold-containing protein</fullName>
    </submittedName>
</protein>
<dbReference type="Proteomes" id="UP000199011">
    <property type="component" value="Unassembled WGS sequence"/>
</dbReference>
<reference evidence="4" key="1">
    <citation type="submission" date="2016-10" db="EMBL/GenBank/DDBJ databases">
        <authorList>
            <person name="Varghese N."/>
            <person name="Submissions S."/>
        </authorList>
    </citation>
    <scope>NUCLEOTIDE SEQUENCE [LARGE SCALE GENOMIC DNA]</scope>
    <source>
        <strain evidence="4">DSM 16522</strain>
    </source>
</reference>
<keyword evidence="1" id="KW-0238">DNA-binding</keyword>
<dbReference type="EMBL" id="FOVO01000002">
    <property type="protein sequence ID" value="SFN37922.1"/>
    <property type="molecule type" value="Genomic_DNA"/>
</dbReference>
<gene>
    <name evidence="3" type="ORF">SAMN05421579_10239</name>
</gene>
<feature type="domain" description="HTH luxR-type" evidence="2">
    <location>
        <begin position="96"/>
        <end position="153"/>
    </location>
</feature>
<evidence type="ECO:0000313" key="4">
    <source>
        <dbReference type="Proteomes" id="UP000199011"/>
    </source>
</evidence>
<organism evidence="3 4">
    <name type="scientific">Xenorhabdus japonica</name>
    <dbReference type="NCBI Taxonomy" id="53341"/>
    <lineage>
        <taxon>Bacteria</taxon>
        <taxon>Pseudomonadati</taxon>
        <taxon>Pseudomonadota</taxon>
        <taxon>Gammaproteobacteria</taxon>
        <taxon>Enterobacterales</taxon>
        <taxon>Morganellaceae</taxon>
        <taxon>Xenorhabdus</taxon>
    </lineage>
</organism>
<dbReference type="InterPro" id="IPR013656">
    <property type="entry name" value="PAS_4"/>
</dbReference>
<evidence type="ECO:0000313" key="3">
    <source>
        <dbReference type="EMBL" id="SFN37922.1"/>
    </source>
</evidence>
<sequence>MLSCVLLDQQIEYLTEKFNHQEQKVIQAMQRVTSMETHLFGKNKVKQIYLCDKCPLFDDNGDCIGITFHMYKTPSFSTSYYYDKATPATLEFTPPDNILTQIEWEILFLILCSLNEKNIGKELMISTEYVVNYIQSIYQKFNISRDTDLRSFCKEQKFDSYIPERFVTIGSRELN</sequence>
<evidence type="ECO:0000256" key="1">
    <source>
        <dbReference type="ARBA" id="ARBA00023125"/>
    </source>
</evidence>
<evidence type="ECO:0000259" key="2">
    <source>
        <dbReference type="SMART" id="SM00421"/>
    </source>
</evidence>
<dbReference type="GO" id="GO:0006355">
    <property type="term" value="P:regulation of DNA-templated transcription"/>
    <property type="evidence" value="ECO:0007669"/>
    <property type="project" value="InterPro"/>
</dbReference>
<dbReference type="GO" id="GO:0003677">
    <property type="term" value="F:DNA binding"/>
    <property type="evidence" value="ECO:0007669"/>
    <property type="project" value="UniProtKB-KW"/>
</dbReference>
<dbReference type="Gene3D" id="1.10.10.10">
    <property type="entry name" value="Winged helix-like DNA-binding domain superfamily/Winged helix DNA-binding domain"/>
    <property type="match status" value="1"/>
</dbReference>
<dbReference type="SMART" id="SM00421">
    <property type="entry name" value="HTH_LUXR"/>
    <property type="match status" value="1"/>
</dbReference>
<proteinExistence type="predicted"/>
<keyword evidence="4" id="KW-1185">Reference proteome</keyword>
<name>A0A1I4YIS7_9GAMM</name>
<dbReference type="InterPro" id="IPR036388">
    <property type="entry name" value="WH-like_DNA-bd_sf"/>
</dbReference>